<name>A0A165BHU4_EXIGL</name>
<evidence type="ECO:0008006" key="3">
    <source>
        <dbReference type="Google" id="ProtNLM"/>
    </source>
</evidence>
<sequence length="373" mass="41702">MGSQPVLSHWNTIPGDLQWEIARYCDRATVIRLCVLQRSWSATCSPALYSTITLKICKHSDVHRAIACARTLLIPTRSTLVRRLTIDSVPDHDVFESSRVALSALNDALKHLHSLQHLSIQSKVSTVADDIALPFTIRRLMRTRAFNLVTLTLPSRYIAYDGALFYSALEAQLDTLEMLVHSGPIVPGQLGWTVLRRAAQAGCIVLQYDPQAGSRLDAFPVFVTRELQPHYFAAVSRFYNGPPDLKLSLWISAPEDIASTLAALSMTFATKIESLGLFLQVEVEAPDILLDPDNVADGLVRFRQNLRDVQFSTWNDQQIEPSLEVPTPTLVELASLARARGCLRLLMISLNNQRICRRDRLGFVEWIAMESPA</sequence>
<dbReference type="EMBL" id="KV426459">
    <property type="protein sequence ID" value="KZV80680.1"/>
    <property type="molecule type" value="Genomic_DNA"/>
</dbReference>
<proteinExistence type="predicted"/>
<accession>A0A165BHU4</accession>
<evidence type="ECO:0000313" key="2">
    <source>
        <dbReference type="Proteomes" id="UP000077266"/>
    </source>
</evidence>
<dbReference type="AlphaFoldDB" id="A0A165BHU4"/>
<dbReference type="Proteomes" id="UP000077266">
    <property type="component" value="Unassembled WGS sequence"/>
</dbReference>
<protein>
    <recommendedName>
        <fullName evidence="3">F-box domain-containing protein</fullName>
    </recommendedName>
</protein>
<keyword evidence="2" id="KW-1185">Reference proteome</keyword>
<gene>
    <name evidence="1" type="ORF">EXIGLDRAFT_732471</name>
</gene>
<organism evidence="1 2">
    <name type="scientific">Exidia glandulosa HHB12029</name>
    <dbReference type="NCBI Taxonomy" id="1314781"/>
    <lineage>
        <taxon>Eukaryota</taxon>
        <taxon>Fungi</taxon>
        <taxon>Dikarya</taxon>
        <taxon>Basidiomycota</taxon>
        <taxon>Agaricomycotina</taxon>
        <taxon>Agaricomycetes</taxon>
        <taxon>Auriculariales</taxon>
        <taxon>Exidiaceae</taxon>
        <taxon>Exidia</taxon>
    </lineage>
</organism>
<reference evidence="1 2" key="1">
    <citation type="journal article" date="2016" name="Mol. Biol. Evol.">
        <title>Comparative Genomics of Early-Diverging Mushroom-Forming Fungi Provides Insights into the Origins of Lignocellulose Decay Capabilities.</title>
        <authorList>
            <person name="Nagy L.G."/>
            <person name="Riley R."/>
            <person name="Tritt A."/>
            <person name="Adam C."/>
            <person name="Daum C."/>
            <person name="Floudas D."/>
            <person name="Sun H."/>
            <person name="Yadav J.S."/>
            <person name="Pangilinan J."/>
            <person name="Larsson K.H."/>
            <person name="Matsuura K."/>
            <person name="Barry K."/>
            <person name="Labutti K."/>
            <person name="Kuo R."/>
            <person name="Ohm R.A."/>
            <person name="Bhattacharya S.S."/>
            <person name="Shirouzu T."/>
            <person name="Yoshinaga Y."/>
            <person name="Martin F.M."/>
            <person name="Grigoriev I.V."/>
            <person name="Hibbett D.S."/>
        </authorList>
    </citation>
    <scope>NUCLEOTIDE SEQUENCE [LARGE SCALE GENOMIC DNA]</scope>
    <source>
        <strain evidence="1 2">HHB12029</strain>
    </source>
</reference>
<evidence type="ECO:0000313" key="1">
    <source>
        <dbReference type="EMBL" id="KZV80680.1"/>
    </source>
</evidence>
<dbReference type="InParanoid" id="A0A165BHU4"/>